<feature type="region of interest" description="Disordered" evidence="1">
    <location>
        <begin position="1"/>
        <end position="22"/>
    </location>
</feature>
<dbReference type="PANTHER" id="PTHR23169:SF33">
    <property type="entry name" value="MICROTUBULE-ACTIN CROSS-LINKING FACTOR 1, ISOFORMS 1_2_3_5"/>
    <property type="match status" value="1"/>
</dbReference>
<dbReference type="PANTHER" id="PTHR23169">
    <property type="entry name" value="ENVOPLAKIN"/>
    <property type="match status" value="1"/>
</dbReference>
<proteinExistence type="predicted"/>
<dbReference type="SMART" id="SM00150">
    <property type="entry name" value="SPEC"/>
    <property type="match status" value="1"/>
</dbReference>
<dbReference type="CDD" id="cd00176">
    <property type="entry name" value="SPEC"/>
    <property type="match status" value="1"/>
</dbReference>
<dbReference type="GO" id="GO:0016020">
    <property type="term" value="C:membrane"/>
    <property type="evidence" value="ECO:0007669"/>
    <property type="project" value="TreeGrafter"/>
</dbReference>
<sequence length="347" mass="38423">MPRPRNAASPDPDPDPDPDPLQKLLAVEDTGIAGEGLEVPSPDLEEVEREWKRREWKEWRLDGGEQLLALRHWLDALEKRLPALPDGAPALEVTQRVVPFLEDAPGAEPAQDSLEKLLSWVTDMEDLVSNQKPPSSEVKVVKAQLQEQKLLKRLLEERRPRVERVLQDRQPPPEPDGHEGLAELQEKWAQLIQEAEARHGCLERILPAAQRFQESVDAFQEWLSATERHLARLWRANGCVSHVRDAHQQIQGLCEEIRPRLGELERALENGQRVLEMVTGEHVALDQRPGIPPFMGDGAQTPSLITGARGPPTLAGAGLPVPHGQGCKAVLWARTPGSALVCSGGAA</sequence>
<dbReference type="Gene3D" id="1.20.58.60">
    <property type="match status" value="2"/>
</dbReference>
<dbReference type="AlphaFoldDB" id="A0A3Q0HDI7"/>
<dbReference type="InterPro" id="IPR002017">
    <property type="entry name" value="Spectrin_repeat"/>
</dbReference>
<dbReference type="SUPFAM" id="SSF46966">
    <property type="entry name" value="Spectrin repeat"/>
    <property type="match status" value="2"/>
</dbReference>
<protein>
    <submittedName>
        <fullName evidence="3">Dystonin-like</fullName>
    </submittedName>
</protein>
<dbReference type="STRING" id="38654.A0A3Q0HDI7"/>
<dbReference type="GO" id="GO:0005198">
    <property type="term" value="F:structural molecule activity"/>
    <property type="evidence" value="ECO:0007669"/>
    <property type="project" value="TreeGrafter"/>
</dbReference>
<dbReference type="InterPro" id="IPR043197">
    <property type="entry name" value="Plakin"/>
</dbReference>
<accession>A0A3Q0HDI7</accession>
<dbReference type="InParanoid" id="A0A3Q0HDI7"/>
<dbReference type="GeneID" id="112551717"/>
<dbReference type="Pfam" id="PF00435">
    <property type="entry name" value="Spectrin"/>
    <property type="match status" value="1"/>
</dbReference>
<evidence type="ECO:0000313" key="3">
    <source>
        <dbReference type="RefSeq" id="XP_025070034.1"/>
    </source>
</evidence>
<reference evidence="3" key="1">
    <citation type="submission" date="2025-08" db="UniProtKB">
        <authorList>
            <consortium name="RefSeq"/>
        </authorList>
    </citation>
    <scope>IDENTIFICATION</scope>
</reference>
<evidence type="ECO:0000256" key="1">
    <source>
        <dbReference type="SAM" id="MobiDB-lite"/>
    </source>
</evidence>
<dbReference type="GO" id="GO:0045104">
    <property type="term" value="P:intermediate filament cytoskeleton organization"/>
    <property type="evidence" value="ECO:0007669"/>
    <property type="project" value="InterPro"/>
</dbReference>
<dbReference type="Proteomes" id="UP000189705">
    <property type="component" value="Unplaced"/>
</dbReference>
<keyword evidence="2" id="KW-1185">Reference proteome</keyword>
<gene>
    <name evidence="3" type="primary">LOC112551717</name>
</gene>
<dbReference type="GO" id="GO:0042060">
    <property type="term" value="P:wound healing"/>
    <property type="evidence" value="ECO:0007669"/>
    <property type="project" value="TreeGrafter"/>
</dbReference>
<dbReference type="InterPro" id="IPR018159">
    <property type="entry name" value="Spectrin/alpha-actinin"/>
</dbReference>
<evidence type="ECO:0000313" key="2">
    <source>
        <dbReference type="Proteomes" id="UP000189705"/>
    </source>
</evidence>
<dbReference type="RefSeq" id="XP_025070034.1">
    <property type="nucleotide sequence ID" value="XM_025214249.1"/>
</dbReference>
<dbReference type="GO" id="GO:0005882">
    <property type="term" value="C:intermediate filament"/>
    <property type="evidence" value="ECO:0007669"/>
    <property type="project" value="TreeGrafter"/>
</dbReference>
<name>A0A3Q0HDI7_ALLSI</name>
<dbReference type="GO" id="GO:0005737">
    <property type="term" value="C:cytoplasm"/>
    <property type="evidence" value="ECO:0007669"/>
    <property type="project" value="TreeGrafter"/>
</dbReference>
<dbReference type="KEGG" id="asn:112551717"/>
<organism evidence="2 3">
    <name type="scientific">Alligator sinensis</name>
    <name type="common">Chinese alligator</name>
    <dbReference type="NCBI Taxonomy" id="38654"/>
    <lineage>
        <taxon>Eukaryota</taxon>
        <taxon>Metazoa</taxon>
        <taxon>Chordata</taxon>
        <taxon>Craniata</taxon>
        <taxon>Vertebrata</taxon>
        <taxon>Euteleostomi</taxon>
        <taxon>Archelosauria</taxon>
        <taxon>Archosauria</taxon>
        <taxon>Crocodylia</taxon>
        <taxon>Alligatoridae</taxon>
        <taxon>Alligatorinae</taxon>
        <taxon>Alligator</taxon>
    </lineage>
</organism>